<gene>
    <name evidence="11 13" type="primary">hisC</name>
    <name evidence="13" type="ORF">ENN04_01045</name>
</gene>
<evidence type="ECO:0000256" key="7">
    <source>
        <dbReference type="ARBA" id="ARBA00022679"/>
    </source>
</evidence>
<comment type="subunit">
    <text evidence="4 11">Homodimer.</text>
</comment>
<dbReference type="InterPro" id="IPR015422">
    <property type="entry name" value="PyrdxlP-dep_Trfase_small"/>
</dbReference>
<dbReference type="UniPathway" id="UPA00031">
    <property type="reaction ID" value="UER00012"/>
</dbReference>
<evidence type="ECO:0000259" key="12">
    <source>
        <dbReference type="Pfam" id="PF00155"/>
    </source>
</evidence>
<dbReference type="GO" id="GO:0000105">
    <property type="term" value="P:L-histidine biosynthetic process"/>
    <property type="evidence" value="ECO:0007669"/>
    <property type="project" value="UniProtKB-UniRule"/>
</dbReference>
<evidence type="ECO:0000256" key="4">
    <source>
        <dbReference type="ARBA" id="ARBA00011738"/>
    </source>
</evidence>
<dbReference type="InterPro" id="IPR005861">
    <property type="entry name" value="HisP_aminotrans"/>
</dbReference>
<keyword evidence="6 11" id="KW-0028">Amino-acid biosynthesis</keyword>
<evidence type="ECO:0000256" key="9">
    <source>
        <dbReference type="ARBA" id="ARBA00023102"/>
    </source>
</evidence>
<dbReference type="CDD" id="cd00609">
    <property type="entry name" value="AAT_like"/>
    <property type="match status" value="1"/>
</dbReference>
<keyword evidence="5 11" id="KW-0032">Aminotransferase</keyword>
<dbReference type="InterPro" id="IPR050106">
    <property type="entry name" value="HistidinolP_aminotransfase"/>
</dbReference>
<dbReference type="InterPro" id="IPR004839">
    <property type="entry name" value="Aminotransferase_I/II_large"/>
</dbReference>
<evidence type="ECO:0000256" key="10">
    <source>
        <dbReference type="ARBA" id="ARBA00047481"/>
    </source>
</evidence>
<dbReference type="Gene3D" id="3.40.640.10">
    <property type="entry name" value="Type I PLP-dependent aspartate aminotransferase-like (Major domain)"/>
    <property type="match status" value="1"/>
</dbReference>
<dbReference type="EMBL" id="DSAC01000012">
    <property type="protein sequence ID" value="HHO73210.1"/>
    <property type="molecule type" value="Genomic_DNA"/>
</dbReference>
<evidence type="ECO:0000256" key="6">
    <source>
        <dbReference type="ARBA" id="ARBA00022605"/>
    </source>
</evidence>
<name>A0A7C5WY11_9AQUI</name>
<keyword evidence="8 11" id="KW-0663">Pyridoxal phosphate</keyword>
<evidence type="ECO:0000256" key="5">
    <source>
        <dbReference type="ARBA" id="ARBA00022576"/>
    </source>
</evidence>
<evidence type="ECO:0000256" key="2">
    <source>
        <dbReference type="ARBA" id="ARBA00005011"/>
    </source>
</evidence>
<evidence type="ECO:0000256" key="8">
    <source>
        <dbReference type="ARBA" id="ARBA00022898"/>
    </source>
</evidence>
<dbReference type="InterPro" id="IPR015421">
    <property type="entry name" value="PyrdxlP-dep_Trfase_major"/>
</dbReference>
<evidence type="ECO:0000256" key="3">
    <source>
        <dbReference type="ARBA" id="ARBA00007970"/>
    </source>
</evidence>
<dbReference type="NCBIfam" id="TIGR01141">
    <property type="entry name" value="hisC"/>
    <property type="match status" value="1"/>
</dbReference>
<evidence type="ECO:0000313" key="13">
    <source>
        <dbReference type="EMBL" id="HHO73210.1"/>
    </source>
</evidence>
<dbReference type="SUPFAM" id="SSF53383">
    <property type="entry name" value="PLP-dependent transferases"/>
    <property type="match status" value="1"/>
</dbReference>
<feature type="domain" description="Aminotransferase class I/classII large" evidence="12">
    <location>
        <begin position="20"/>
        <end position="342"/>
    </location>
</feature>
<comment type="cofactor">
    <cofactor evidence="1 11">
        <name>pyridoxal 5'-phosphate</name>
        <dbReference type="ChEBI" id="CHEBI:597326"/>
    </cofactor>
</comment>
<dbReference type="Pfam" id="PF00155">
    <property type="entry name" value="Aminotran_1_2"/>
    <property type="match status" value="1"/>
</dbReference>
<dbReference type="PANTHER" id="PTHR43643">
    <property type="entry name" value="HISTIDINOL-PHOSPHATE AMINOTRANSFERASE 2"/>
    <property type="match status" value="1"/>
</dbReference>
<evidence type="ECO:0000256" key="1">
    <source>
        <dbReference type="ARBA" id="ARBA00001933"/>
    </source>
</evidence>
<comment type="caution">
    <text evidence="13">The sequence shown here is derived from an EMBL/GenBank/DDBJ whole genome shotgun (WGS) entry which is preliminary data.</text>
</comment>
<comment type="similarity">
    <text evidence="3 11">Belongs to the class-II pyridoxal-phosphate-dependent aminotransferase family. Histidinol-phosphate aminotransferase subfamily.</text>
</comment>
<dbReference type="GO" id="GO:0004400">
    <property type="term" value="F:histidinol-phosphate transaminase activity"/>
    <property type="evidence" value="ECO:0007669"/>
    <property type="project" value="UniProtKB-UniRule"/>
</dbReference>
<dbReference type="Gene3D" id="3.90.1150.10">
    <property type="entry name" value="Aspartate Aminotransferase, domain 1"/>
    <property type="match status" value="1"/>
</dbReference>
<evidence type="ECO:0000256" key="11">
    <source>
        <dbReference type="HAMAP-Rule" id="MF_01023"/>
    </source>
</evidence>
<reference evidence="13" key="1">
    <citation type="journal article" date="2020" name="mSystems">
        <title>Genome- and Community-Level Interaction Insights into Carbon Utilization and Element Cycling Functions of Hydrothermarchaeota in Hydrothermal Sediment.</title>
        <authorList>
            <person name="Zhou Z."/>
            <person name="Liu Y."/>
            <person name="Xu W."/>
            <person name="Pan J."/>
            <person name="Luo Z.H."/>
            <person name="Li M."/>
        </authorList>
    </citation>
    <scope>NUCLEOTIDE SEQUENCE [LARGE SCALE GENOMIC DNA]</scope>
    <source>
        <strain evidence="13">SpSt-114</strain>
    </source>
</reference>
<dbReference type="PANTHER" id="PTHR43643:SF6">
    <property type="entry name" value="HISTIDINOL-PHOSPHATE AMINOTRANSFERASE"/>
    <property type="match status" value="1"/>
</dbReference>
<accession>A0A7C5WY11</accession>
<organism evidence="13">
    <name type="scientific">Thermocrinis ruber</name>
    <dbReference type="NCBI Taxonomy" id="75906"/>
    <lineage>
        <taxon>Bacteria</taxon>
        <taxon>Pseudomonadati</taxon>
        <taxon>Aquificota</taxon>
        <taxon>Aquificia</taxon>
        <taxon>Aquificales</taxon>
        <taxon>Aquificaceae</taxon>
        <taxon>Thermocrinis</taxon>
    </lineage>
</organism>
<protein>
    <recommendedName>
        <fullName evidence="11">Histidinol-phosphate aminotransferase</fullName>
        <ecNumber evidence="11">2.6.1.9</ecNumber>
    </recommendedName>
    <alternativeName>
        <fullName evidence="11">Imidazole acetol-phosphate transaminase</fullName>
    </alternativeName>
</protein>
<feature type="modified residue" description="N6-(pyridoxal phosphate)lysine" evidence="11">
    <location>
        <position position="208"/>
    </location>
</feature>
<proteinExistence type="inferred from homology"/>
<dbReference type="InterPro" id="IPR015424">
    <property type="entry name" value="PyrdxlP-dep_Trfase"/>
</dbReference>
<sequence length="351" mass="39888">MIHPRIKELSAYKTETTPCKVKLSSNELPIKFPEEVKRKIGEVVSSLPLNRYPDPHASELKEVIAKRFGVSTDNLVLGNGSDELIQYLTIAVGELSSPVLYPVPTFPMYGICATALGRERVEVPLKEDLDLDLEALLRAVEEKRPSLAFFSYPNNPTGNCFREDAIKRVRQEGVFTVIDEAYYHFSGKTFLADALQREDTVVLRTLSKIGLAGLRVGVLIAKEEIAREINKLRLPFNITYPSQVIAKLMLEDFYPIIEEHVQMVLRERERLMRELSNIEGVKVFPSDANFFLFKTPYPAGLVHTELIKEGVLVRDVSYLPNLENCLRVSVGFPEENDQFLQAMQRVMKRLC</sequence>
<keyword evidence="7 11" id="KW-0808">Transferase</keyword>
<dbReference type="GO" id="GO:0030170">
    <property type="term" value="F:pyridoxal phosphate binding"/>
    <property type="evidence" value="ECO:0007669"/>
    <property type="project" value="InterPro"/>
</dbReference>
<dbReference type="HAMAP" id="MF_01023">
    <property type="entry name" value="HisC_aminotrans_2"/>
    <property type="match status" value="1"/>
</dbReference>
<comment type="catalytic activity">
    <reaction evidence="10 11">
        <text>L-histidinol phosphate + 2-oxoglutarate = 3-(imidazol-4-yl)-2-oxopropyl phosphate + L-glutamate</text>
        <dbReference type="Rhea" id="RHEA:23744"/>
        <dbReference type="ChEBI" id="CHEBI:16810"/>
        <dbReference type="ChEBI" id="CHEBI:29985"/>
        <dbReference type="ChEBI" id="CHEBI:57766"/>
        <dbReference type="ChEBI" id="CHEBI:57980"/>
        <dbReference type="EC" id="2.6.1.9"/>
    </reaction>
</comment>
<comment type="pathway">
    <text evidence="2 11">Amino-acid biosynthesis; L-histidine biosynthesis; L-histidine from 5-phospho-alpha-D-ribose 1-diphosphate: step 7/9.</text>
</comment>
<dbReference type="AlphaFoldDB" id="A0A7C5WY11"/>
<dbReference type="EC" id="2.6.1.9" evidence="11"/>
<keyword evidence="9 11" id="KW-0368">Histidine biosynthesis</keyword>